<reference evidence="9" key="2">
    <citation type="submission" date="2020-10" db="EMBL/GenBank/DDBJ databases">
        <title>Comparative genomics of the Acetobacterium genus.</title>
        <authorList>
            <person name="Marshall C."/>
            <person name="May H."/>
            <person name="Norman S."/>
        </authorList>
    </citation>
    <scope>NUCLEOTIDE SEQUENCE</scope>
    <source>
        <strain evidence="9">DER-2019</strain>
    </source>
</reference>
<feature type="transmembrane region" description="Helical" evidence="7">
    <location>
        <begin position="17"/>
        <end position="38"/>
    </location>
</feature>
<dbReference type="GO" id="GO:0005886">
    <property type="term" value="C:plasma membrane"/>
    <property type="evidence" value="ECO:0007669"/>
    <property type="project" value="UniProtKB-SubCell"/>
</dbReference>
<evidence type="ECO:0000313" key="9">
    <source>
        <dbReference type="EMBL" id="MBC3889800.1"/>
    </source>
</evidence>
<evidence type="ECO:0000313" key="10">
    <source>
        <dbReference type="Proteomes" id="UP000616595"/>
    </source>
</evidence>
<comment type="subcellular location">
    <subcellularLocation>
        <location evidence="1">Cell membrane</location>
        <topology evidence="1">Multi-pass membrane protein</topology>
    </subcellularLocation>
</comment>
<feature type="domain" description="Major facilitator superfamily (MFS) profile" evidence="8">
    <location>
        <begin position="20"/>
        <end position="476"/>
    </location>
</feature>
<feature type="transmembrane region" description="Helical" evidence="7">
    <location>
        <begin position="401"/>
        <end position="425"/>
    </location>
</feature>
<protein>
    <submittedName>
        <fullName evidence="9">DHA2 family efflux MFS transporter permease subunit</fullName>
    </submittedName>
</protein>
<reference evidence="9" key="1">
    <citation type="submission" date="2019-10" db="EMBL/GenBank/DDBJ databases">
        <authorList>
            <person name="Ross D.E."/>
            <person name="Gulliver D."/>
        </authorList>
    </citation>
    <scope>NUCLEOTIDE SEQUENCE</scope>
    <source>
        <strain evidence="9">DER-2019</strain>
    </source>
</reference>
<feature type="transmembrane region" description="Helical" evidence="7">
    <location>
        <begin position="445"/>
        <end position="472"/>
    </location>
</feature>
<feature type="transmembrane region" description="Helical" evidence="7">
    <location>
        <begin position="147"/>
        <end position="168"/>
    </location>
</feature>
<keyword evidence="2" id="KW-0813">Transport</keyword>
<dbReference type="Proteomes" id="UP000616595">
    <property type="component" value="Unassembled WGS sequence"/>
</dbReference>
<feature type="transmembrane region" description="Helical" evidence="7">
    <location>
        <begin position="115"/>
        <end position="135"/>
    </location>
</feature>
<dbReference type="EMBL" id="WJBD01000026">
    <property type="protein sequence ID" value="MBC3889800.1"/>
    <property type="molecule type" value="Genomic_DNA"/>
</dbReference>
<dbReference type="Pfam" id="PF07690">
    <property type="entry name" value="MFS_1"/>
    <property type="match status" value="1"/>
</dbReference>
<dbReference type="PANTHER" id="PTHR42718:SF43">
    <property type="entry name" value="LINCOMYCIN RESISTANCE PROTEIN LMRB"/>
    <property type="match status" value="1"/>
</dbReference>
<feature type="transmembrane region" description="Helical" evidence="7">
    <location>
        <begin position="336"/>
        <end position="354"/>
    </location>
</feature>
<evidence type="ECO:0000256" key="1">
    <source>
        <dbReference type="ARBA" id="ARBA00004651"/>
    </source>
</evidence>
<feature type="transmembrane region" description="Helical" evidence="7">
    <location>
        <begin position="360"/>
        <end position="380"/>
    </location>
</feature>
<feature type="transmembrane region" description="Helical" evidence="7">
    <location>
        <begin position="174"/>
        <end position="193"/>
    </location>
</feature>
<feature type="transmembrane region" description="Helical" evidence="7">
    <location>
        <begin position="58"/>
        <end position="79"/>
    </location>
</feature>
<keyword evidence="10" id="KW-1185">Reference proteome</keyword>
<accession>A0A923I6C2</accession>
<dbReference type="Gene3D" id="1.20.1720.10">
    <property type="entry name" value="Multidrug resistance protein D"/>
    <property type="match status" value="1"/>
</dbReference>
<dbReference type="InterPro" id="IPR011701">
    <property type="entry name" value="MFS"/>
</dbReference>
<feature type="transmembrane region" description="Helical" evidence="7">
    <location>
        <begin position="271"/>
        <end position="296"/>
    </location>
</feature>
<keyword evidence="5 7" id="KW-1133">Transmembrane helix</keyword>
<sequence>MELCSEKSNYQKKNYNVVPITIALIMAGFCCMLNETVLNMALNKLMVQFTVSANAVQWLSTGYMLVMGIAIPVSALLIQSFSTKKLFIAAVIIFLIGTLICGVSTSFTVLLAGRLIQAVGTGVLIPNIVNTLIIINPVEKRGKALGIFNLVMFCAPAIGPTISGLIIQSLNWRWLFFIILPFSIVSLILGSKYVENVTKLTNPPIDFLSIILSTIGFGGFIYGVSNIGSAYTYLIAIPMIAAGIALVMFVLRQLHMSEPMLDMHPFKESMFSLGCILMMIMHMVNFATMLILPMFLESALGMTAFAAGLIMLPGGIINGIISPISGHLYDKFGPKALIASGYGISVIAFILLSHCVSMTIGIPVIIALHCLSLVGVGLINTPVQTNSLNQLSPKYYPHGTAITNTLQQIAGAFGTALFVAIMTAYQNKSLLAMSNPTAPENQSLSLIYGVQHVFTVETGVLVLAFVLSLFIANKNSNKKTVKSLADGRLENRKVI</sequence>
<dbReference type="InterPro" id="IPR036259">
    <property type="entry name" value="MFS_trans_sf"/>
</dbReference>
<dbReference type="GO" id="GO:0022857">
    <property type="term" value="F:transmembrane transporter activity"/>
    <property type="evidence" value="ECO:0007669"/>
    <property type="project" value="InterPro"/>
</dbReference>
<feature type="transmembrane region" description="Helical" evidence="7">
    <location>
        <begin position="86"/>
        <end position="109"/>
    </location>
</feature>
<dbReference type="NCBIfam" id="TIGR00711">
    <property type="entry name" value="efflux_EmrB"/>
    <property type="match status" value="1"/>
</dbReference>
<name>A0A923I6C2_9FIRM</name>
<dbReference type="CDD" id="cd17503">
    <property type="entry name" value="MFS_LmrB_MDR_like"/>
    <property type="match status" value="1"/>
</dbReference>
<dbReference type="PROSITE" id="PS50850">
    <property type="entry name" value="MFS"/>
    <property type="match status" value="1"/>
</dbReference>
<evidence type="ECO:0000256" key="3">
    <source>
        <dbReference type="ARBA" id="ARBA00022475"/>
    </source>
</evidence>
<evidence type="ECO:0000256" key="5">
    <source>
        <dbReference type="ARBA" id="ARBA00022989"/>
    </source>
</evidence>
<keyword evidence="4 7" id="KW-0812">Transmembrane</keyword>
<evidence type="ECO:0000256" key="7">
    <source>
        <dbReference type="SAM" id="Phobius"/>
    </source>
</evidence>
<comment type="caution">
    <text evidence="9">The sequence shown here is derived from an EMBL/GenBank/DDBJ whole genome shotgun (WGS) entry which is preliminary data.</text>
</comment>
<feature type="transmembrane region" description="Helical" evidence="7">
    <location>
        <begin position="230"/>
        <end position="251"/>
    </location>
</feature>
<dbReference type="PANTHER" id="PTHR42718">
    <property type="entry name" value="MAJOR FACILITATOR SUPERFAMILY MULTIDRUG TRANSPORTER MFSC"/>
    <property type="match status" value="1"/>
</dbReference>
<dbReference type="OrthoDB" id="102502at2"/>
<gene>
    <name evidence="9" type="ORF">GH810_15965</name>
</gene>
<dbReference type="Gene3D" id="1.20.1250.20">
    <property type="entry name" value="MFS general substrate transporter like domains"/>
    <property type="match status" value="1"/>
</dbReference>
<organism evidence="9 10">
    <name type="scientific">Acetobacterium paludosum</name>
    <dbReference type="NCBI Taxonomy" id="52693"/>
    <lineage>
        <taxon>Bacteria</taxon>
        <taxon>Bacillati</taxon>
        <taxon>Bacillota</taxon>
        <taxon>Clostridia</taxon>
        <taxon>Eubacteriales</taxon>
        <taxon>Eubacteriaceae</taxon>
        <taxon>Acetobacterium</taxon>
    </lineage>
</organism>
<dbReference type="SUPFAM" id="SSF103473">
    <property type="entry name" value="MFS general substrate transporter"/>
    <property type="match status" value="2"/>
</dbReference>
<keyword evidence="6 7" id="KW-0472">Membrane</keyword>
<proteinExistence type="predicted"/>
<dbReference type="AlphaFoldDB" id="A0A923I6C2"/>
<evidence type="ECO:0000259" key="8">
    <source>
        <dbReference type="PROSITE" id="PS50850"/>
    </source>
</evidence>
<feature type="transmembrane region" description="Helical" evidence="7">
    <location>
        <begin position="302"/>
        <end position="324"/>
    </location>
</feature>
<evidence type="ECO:0000256" key="6">
    <source>
        <dbReference type="ARBA" id="ARBA00023136"/>
    </source>
</evidence>
<feature type="transmembrane region" description="Helical" evidence="7">
    <location>
        <begin position="205"/>
        <end position="224"/>
    </location>
</feature>
<dbReference type="InterPro" id="IPR004638">
    <property type="entry name" value="EmrB-like"/>
</dbReference>
<dbReference type="RefSeq" id="WP_148565975.1">
    <property type="nucleotide sequence ID" value="NZ_RXYA01000002.1"/>
</dbReference>
<evidence type="ECO:0000256" key="4">
    <source>
        <dbReference type="ARBA" id="ARBA00022692"/>
    </source>
</evidence>
<evidence type="ECO:0000256" key="2">
    <source>
        <dbReference type="ARBA" id="ARBA00022448"/>
    </source>
</evidence>
<keyword evidence="3" id="KW-1003">Cell membrane</keyword>
<dbReference type="PRINTS" id="PR01036">
    <property type="entry name" value="TCRTETB"/>
</dbReference>
<dbReference type="InterPro" id="IPR020846">
    <property type="entry name" value="MFS_dom"/>
</dbReference>